<dbReference type="Bgee" id="ENSGACG00000018516">
    <property type="expression patterns" value="Expressed in liver and 1 other cell type or tissue"/>
</dbReference>
<feature type="domain" description="Sushi" evidence="14">
    <location>
        <begin position="68"/>
        <end position="128"/>
    </location>
</feature>
<dbReference type="PANTHER" id="PTHR19325:SF573">
    <property type="entry name" value="MEMBRANE COFACTOR PROTEIN"/>
    <property type="match status" value="1"/>
</dbReference>
<dbReference type="GO" id="GO:0005576">
    <property type="term" value="C:extracellular region"/>
    <property type="evidence" value="ECO:0007669"/>
    <property type="project" value="UniProtKB-SubCell"/>
</dbReference>
<dbReference type="Proteomes" id="UP000007635">
    <property type="component" value="Chromosome IX"/>
</dbReference>
<evidence type="ECO:0000256" key="6">
    <source>
        <dbReference type="ARBA" id="ARBA00022674"/>
    </source>
</evidence>
<dbReference type="GeneTree" id="ENSGT00940000157228"/>
<comment type="caution">
    <text evidence="13">Lacks conserved residue(s) required for the propagation of feature annotation.</text>
</comment>
<evidence type="ECO:0000256" key="5">
    <source>
        <dbReference type="ARBA" id="ARBA00022659"/>
    </source>
</evidence>
<evidence type="ECO:0000313" key="16">
    <source>
        <dbReference type="Proteomes" id="UP000007635"/>
    </source>
</evidence>
<proteinExistence type="predicted"/>
<feature type="disulfide bond" evidence="13">
    <location>
        <begin position="70"/>
        <end position="113"/>
    </location>
</feature>
<keyword evidence="9 13" id="KW-1015">Disulfide bond</keyword>
<dbReference type="Gene3D" id="2.10.70.10">
    <property type="entry name" value="Complement Module, domain 1"/>
    <property type="match status" value="5"/>
</dbReference>
<dbReference type="InParanoid" id="G3Q3M6"/>
<feature type="disulfide bond" evidence="13">
    <location>
        <begin position="157"/>
        <end position="184"/>
    </location>
</feature>
<dbReference type="OMA" id="NWSEKPS"/>
<dbReference type="Ensembl" id="ENSGACT00000024527.2">
    <property type="protein sequence ID" value="ENSGACP00000024478.2"/>
    <property type="gene ID" value="ENSGACG00000018516.2"/>
</dbReference>
<dbReference type="PANTHER" id="PTHR19325">
    <property type="entry name" value="COMPLEMENT COMPONENT-RELATED SUSHI DOMAIN-CONTAINING"/>
    <property type="match status" value="1"/>
</dbReference>
<protein>
    <recommendedName>
        <fullName evidence="3">Beta-2-glycoprotein 1</fullName>
    </recommendedName>
    <alternativeName>
        <fullName evidence="11">Apolipoprotein H</fullName>
    </alternativeName>
    <alternativeName>
        <fullName evidence="12">Beta-2-glycoprotein I</fullName>
    </alternativeName>
</protein>
<evidence type="ECO:0000256" key="7">
    <source>
        <dbReference type="ARBA" id="ARBA00022729"/>
    </source>
</evidence>
<dbReference type="GO" id="GO:0008201">
    <property type="term" value="F:heparin binding"/>
    <property type="evidence" value="ECO:0007669"/>
    <property type="project" value="UniProtKB-KW"/>
</dbReference>
<dbReference type="InterPro" id="IPR035976">
    <property type="entry name" value="Sushi/SCR/CCP_sf"/>
</dbReference>
<reference evidence="15" key="2">
    <citation type="submission" date="2025-08" db="UniProtKB">
        <authorList>
            <consortium name="Ensembl"/>
        </authorList>
    </citation>
    <scope>IDENTIFICATION</scope>
</reference>
<keyword evidence="4" id="KW-0964">Secreted</keyword>
<dbReference type="eggNOG" id="KOG4297">
    <property type="taxonomic scope" value="Eukaryota"/>
</dbReference>
<dbReference type="InterPro" id="IPR050350">
    <property type="entry name" value="Compl-Cell_Adhes-Reg"/>
</dbReference>
<dbReference type="OrthoDB" id="6103690at2759"/>
<keyword evidence="16" id="KW-1185">Reference proteome</keyword>
<dbReference type="AlphaFoldDB" id="G3Q3M6"/>
<keyword evidence="7" id="KW-0732">Signal</keyword>
<reference evidence="15 16" key="1">
    <citation type="journal article" date="2021" name="G3 (Bethesda)">
        <title>Improved contiguity of the threespine stickleback genome using long-read sequencing.</title>
        <authorList>
            <person name="Nath S."/>
            <person name="Shaw D.E."/>
            <person name="White M.A."/>
        </authorList>
    </citation>
    <scope>NUCLEOTIDE SEQUENCE [LARGE SCALE GENOMIC DNA]</scope>
    <source>
        <strain evidence="15 16">Lake Benthic</strain>
    </source>
</reference>
<feature type="domain" description="Sushi" evidence="14">
    <location>
        <begin position="129"/>
        <end position="186"/>
    </location>
</feature>
<evidence type="ECO:0000256" key="12">
    <source>
        <dbReference type="ARBA" id="ARBA00033414"/>
    </source>
</evidence>
<reference evidence="15" key="3">
    <citation type="submission" date="2025-09" db="UniProtKB">
        <authorList>
            <consortium name="Ensembl"/>
        </authorList>
    </citation>
    <scope>IDENTIFICATION</scope>
</reference>
<dbReference type="InterPro" id="IPR015104">
    <property type="entry name" value="Sushi_2"/>
</dbReference>
<keyword evidence="5 13" id="KW-0768">Sushi</keyword>
<feature type="domain" description="Sushi" evidence="14">
    <location>
        <begin position="187"/>
        <end position="249"/>
    </location>
</feature>
<sequence>MRHETCVTFFPVIAQTAVTVGTETHSVWSRDHSKEQRSVRTFLQRMERPLALILLFPFLYFPTAASDNVCLRPELADNIEKDGLQRYFSPGVELTLSCKQGYSPELGPRKIVCGISGEWTKTRLMCSPKRCPYPDSLSNGESYYEDIMFQSTINYTCNEGYTLTGNRSATCLSNGEWSTPVPQCKPVTCGLAPIPQFGKIIYDKRIRGNTTYYGLKGTYTCLPPYVLFGSARGECTVSGEWTKAPECRVVTCPAPENIDMGFLSSNEERDYDYKETVRYGCNEDYVLDGNFQIVCNQDGNWSKKPSCKAPCRVGLERARILYKEKKIWIEDLNPNRVLHNEIISFYCMDMDRQCGYAVSTQCIEGKLKIPECFEQPSAIHYKLQSSSLPSEMKQC</sequence>
<evidence type="ECO:0000256" key="2">
    <source>
        <dbReference type="ARBA" id="ARBA00004613"/>
    </source>
</evidence>
<evidence type="ECO:0000256" key="11">
    <source>
        <dbReference type="ARBA" id="ARBA00029855"/>
    </source>
</evidence>
<evidence type="ECO:0000256" key="13">
    <source>
        <dbReference type="PROSITE-ProRule" id="PRU00302"/>
    </source>
</evidence>
<evidence type="ECO:0000313" key="15">
    <source>
        <dbReference type="Ensembl" id="ENSGACP00000024478.2"/>
    </source>
</evidence>
<evidence type="ECO:0000256" key="10">
    <source>
        <dbReference type="ARBA" id="ARBA00023180"/>
    </source>
</evidence>
<dbReference type="PROSITE" id="PS50923">
    <property type="entry name" value="SUSHI"/>
    <property type="match status" value="4"/>
</dbReference>
<comment type="subcellular location">
    <subcellularLocation>
        <location evidence="2">Secreted</location>
    </subcellularLocation>
</comment>
<evidence type="ECO:0000256" key="4">
    <source>
        <dbReference type="ARBA" id="ARBA00022525"/>
    </source>
</evidence>
<evidence type="ECO:0000256" key="1">
    <source>
        <dbReference type="ARBA" id="ARBA00003651"/>
    </source>
</evidence>
<keyword evidence="10" id="KW-0325">Glycoprotein</keyword>
<evidence type="ECO:0000256" key="8">
    <source>
        <dbReference type="ARBA" id="ARBA00022737"/>
    </source>
</evidence>
<feature type="domain" description="Sushi" evidence="14">
    <location>
        <begin position="250"/>
        <end position="309"/>
    </location>
</feature>
<evidence type="ECO:0000256" key="3">
    <source>
        <dbReference type="ARBA" id="ARBA00020104"/>
    </source>
</evidence>
<organism evidence="15 16">
    <name type="scientific">Gasterosteus aculeatus aculeatus</name>
    <name type="common">three-spined stickleback</name>
    <dbReference type="NCBI Taxonomy" id="481459"/>
    <lineage>
        <taxon>Eukaryota</taxon>
        <taxon>Metazoa</taxon>
        <taxon>Chordata</taxon>
        <taxon>Craniata</taxon>
        <taxon>Vertebrata</taxon>
        <taxon>Euteleostomi</taxon>
        <taxon>Actinopterygii</taxon>
        <taxon>Neopterygii</taxon>
        <taxon>Teleostei</taxon>
        <taxon>Neoteleostei</taxon>
        <taxon>Acanthomorphata</taxon>
        <taxon>Eupercaria</taxon>
        <taxon>Perciformes</taxon>
        <taxon>Cottioidei</taxon>
        <taxon>Gasterosteales</taxon>
        <taxon>Gasterosteidae</taxon>
        <taxon>Gasterosteus</taxon>
    </lineage>
</organism>
<dbReference type="SMART" id="SM00032">
    <property type="entry name" value="CCP"/>
    <property type="match status" value="4"/>
</dbReference>
<evidence type="ECO:0000256" key="9">
    <source>
        <dbReference type="ARBA" id="ARBA00023157"/>
    </source>
</evidence>
<gene>
    <name evidence="15" type="primary">APOH</name>
</gene>
<dbReference type="STRING" id="69293.ENSGACP00000024478"/>
<keyword evidence="6" id="KW-0358">Heparin-binding</keyword>
<dbReference type="InterPro" id="IPR000436">
    <property type="entry name" value="Sushi_SCR_CCP_dom"/>
</dbReference>
<dbReference type="SUPFAM" id="SSF57535">
    <property type="entry name" value="Complement control module/SCR domain"/>
    <property type="match status" value="5"/>
</dbReference>
<feature type="disulfide bond" evidence="13">
    <location>
        <begin position="252"/>
        <end position="295"/>
    </location>
</feature>
<accession>G3Q3M6</accession>
<evidence type="ECO:0000259" key="14">
    <source>
        <dbReference type="PROSITE" id="PS50923"/>
    </source>
</evidence>
<dbReference type="Pfam" id="PF00084">
    <property type="entry name" value="Sushi"/>
    <property type="match status" value="4"/>
</dbReference>
<dbReference type="Pfam" id="PF09014">
    <property type="entry name" value="Sushi_2"/>
    <property type="match status" value="1"/>
</dbReference>
<name>G3Q3M6_GASAC</name>
<keyword evidence="8" id="KW-0677">Repeat</keyword>
<comment type="function">
    <text evidence="1">Binds to various kinds of negatively charged substances such as heparin, phospholipids, and dextran sulfate. May prevent activation of the intrinsic blood coagulation cascade by binding to phospholipids on the surface of damaged cells.</text>
</comment>
<dbReference type="CDD" id="cd00033">
    <property type="entry name" value="CCP"/>
    <property type="match status" value="4"/>
</dbReference>